<dbReference type="AlphaFoldDB" id="A0AAV6Z229"/>
<keyword evidence="2" id="KW-1185">Reference proteome</keyword>
<organism evidence="1 2">
    <name type="scientific">Engystomops pustulosus</name>
    <name type="common">Tungara frog</name>
    <name type="synonym">Physalaemus pustulosus</name>
    <dbReference type="NCBI Taxonomy" id="76066"/>
    <lineage>
        <taxon>Eukaryota</taxon>
        <taxon>Metazoa</taxon>
        <taxon>Chordata</taxon>
        <taxon>Craniata</taxon>
        <taxon>Vertebrata</taxon>
        <taxon>Euteleostomi</taxon>
        <taxon>Amphibia</taxon>
        <taxon>Batrachia</taxon>
        <taxon>Anura</taxon>
        <taxon>Neobatrachia</taxon>
        <taxon>Hyloidea</taxon>
        <taxon>Leptodactylidae</taxon>
        <taxon>Leiuperinae</taxon>
        <taxon>Engystomops</taxon>
    </lineage>
</organism>
<reference evidence="1" key="1">
    <citation type="thesis" date="2020" institute="ProQuest LLC" country="789 East Eisenhower Parkway, Ann Arbor, MI, USA">
        <title>Comparative Genomics and Chromosome Evolution.</title>
        <authorList>
            <person name="Mudd A.B."/>
        </authorList>
    </citation>
    <scope>NUCLEOTIDE SEQUENCE</scope>
    <source>
        <strain evidence="1">237g6f4</strain>
        <tissue evidence="1">Blood</tissue>
    </source>
</reference>
<name>A0AAV6Z229_ENGPU</name>
<evidence type="ECO:0000313" key="1">
    <source>
        <dbReference type="EMBL" id="KAG8543642.1"/>
    </source>
</evidence>
<dbReference type="EMBL" id="WNYA01003100">
    <property type="protein sequence ID" value="KAG8543642.1"/>
    <property type="molecule type" value="Genomic_DNA"/>
</dbReference>
<comment type="caution">
    <text evidence="1">The sequence shown here is derived from an EMBL/GenBank/DDBJ whole genome shotgun (WGS) entry which is preliminary data.</text>
</comment>
<dbReference type="Proteomes" id="UP000824782">
    <property type="component" value="Unassembled WGS sequence"/>
</dbReference>
<gene>
    <name evidence="1" type="ORF">GDO81_024139</name>
</gene>
<protein>
    <submittedName>
        <fullName evidence="1">Uncharacterized protein</fullName>
    </submittedName>
</protein>
<accession>A0AAV6Z229</accession>
<proteinExistence type="predicted"/>
<evidence type="ECO:0000313" key="2">
    <source>
        <dbReference type="Proteomes" id="UP000824782"/>
    </source>
</evidence>
<sequence>MKSLNRKILDPKKLRLNPQLFKSSPDKVLESYFTAKSIKFFIILDILEIQVSCGELCEAAWWSTQKEVSLLGWPRSTRGV</sequence>